<protein>
    <submittedName>
        <fullName evidence="1">Uncharacterized protein</fullName>
    </submittedName>
</protein>
<accession>A0A8A1LW40</accession>
<dbReference type="VEuPathDB" id="FungiDB:I7I51_07790"/>
<name>A0A8A1LW40_AJECA</name>
<proteinExistence type="predicted"/>
<reference evidence="1" key="1">
    <citation type="submission" date="2021-01" db="EMBL/GenBank/DDBJ databases">
        <title>Chromosome-level genome assembly of a human fungal pathogen reveals clustering of transcriptionally co-regulated genes.</title>
        <authorList>
            <person name="Voorhies M."/>
            <person name="Cohen S."/>
            <person name="Shea T.P."/>
            <person name="Petrus S."/>
            <person name="Munoz J.F."/>
            <person name="Poplawski S."/>
            <person name="Goldman W.E."/>
            <person name="Michael T."/>
            <person name="Cuomo C.A."/>
            <person name="Sil A."/>
            <person name="Beyhan S."/>
        </authorList>
    </citation>
    <scope>NUCLEOTIDE SEQUENCE</scope>
    <source>
        <strain evidence="1">WU24</strain>
    </source>
</reference>
<dbReference type="AlphaFoldDB" id="A0A8A1LW40"/>
<dbReference type="EMBL" id="CP069109">
    <property type="protein sequence ID" value="QSS58366.1"/>
    <property type="molecule type" value="Genomic_DNA"/>
</dbReference>
<sequence>MLGTDRRDRGESDEEAKSYCRDLAATTWSDPTIALPTGVHVKRRGHVQNLSGLVLRSSLSTSLKYTHQLVTEKSESIVQMTKAPEGLSFPTFHTLIGKFVLMWCAALVCPSKCPSKELGHWRQSWSEGANLDSPARYIEGGGNSGFGRQGQIGIYVARLR</sequence>
<organism evidence="1 2">
    <name type="scientific">Ajellomyces capsulatus</name>
    <name type="common">Darling's disease fungus</name>
    <name type="synonym">Histoplasma capsulatum</name>
    <dbReference type="NCBI Taxonomy" id="5037"/>
    <lineage>
        <taxon>Eukaryota</taxon>
        <taxon>Fungi</taxon>
        <taxon>Dikarya</taxon>
        <taxon>Ascomycota</taxon>
        <taxon>Pezizomycotina</taxon>
        <taxon>Eurotiomycetes</taxon>
        <taxon>Eurotiomycetidae</taxon>
        <taxon>Onygenales</taxon>
        <taxon>Ajellomycetaceae</taxon>
        <taxon>Histoplasma</taxon>
    </lineage>
</organism>
<gene>
    <name evidence="1" type="ORF">I7I51_07790</name>
</gene>
<dbReference type="Proteomes" id="UP000663671">
    <property type="component" value="Chromosome 2"/>
</dbReference>
<evidence type="ECO:0000313" key="1">
    <source>
        <dbReference type="EMBL" id="QSS58366.1"/>
    </source>
</evidence>
<evidence type="ECO:0000313" key="2">
    <source>
        <dbReference type="Proteomes" id="UP000663671"/>
    </source>
</evidence>